<protein>
    <submittedName>
        <fullName evidence="1">Uncharacterized protein</fullName>
    </submittedName>
</protein>
<reference evidence="1 2" key="1">
    <citation type="journal article" date="2020" name="Cell">
        <title>Large-Scale Comparative Analyses of Tick Genomes Elucidate Their Genetic Diversity and Vector Capacities.</title>
        <authorList>
            <consortium name="Tick Genome and Microbiome Consortium (TIGMIC)"/>
            <person name="Jia N."/>
            <person name="Wang J."/>
            <person name="Shi W."/>
            <person name="Du L."/>
            <person name="Sun Y."/>
            <person name="Zhan W."/>
            <person name="Jiang J.F."/>
            <person name="Wang Q."/>
            <person name="Zhang B."/>
            <person name="Ji P."/>
            <person name="Bell-Sakyi L."/>
            <person name="Cui X.M."/>
            <person name="Yuan T.T."/>
            <person name="Jiang B.G."/>
            <person name="Yang W.F."/>
            <person name="Lam T.T."/>
            <person name="Chang Q.C."/>
            <person name="Ding S.J."/>
            <person name="Wang X.J."/>
            <person name="Zhu J.G."/>
            <person name="Ruan X.D."/>
            <person name="Zhao L."/>
            <person name="Wei J.T."/>
            <person name="Ye R.Z."/>
            <person name="Que T.C."/>
            <person name="Du C.H."/>
            <person name="Zhou Y.H."/>
            <person name="Cheng J.X."/>
            <person name="Dai P.F."/>
            <person name="Guo W.B."/>
            <person name="Han X.H."/>
            <person name="Huang E.J."/>
            <person name="Li L.F."/>
            <person name="Wei W."/>
            <person name="Gao Y.C."/>
            <person name="Liu J.Z."/>
            <person name="Shao H.Z."/>
            <person name="Wang X."/>
            <person name="Wang C.C."/>
            <person name="Yang T.C."/>
            <person name="Huo Q.B."/>
            <person name="Li W."/>
            <person name="Chen H.Y."/>
            <person name="Chen S.E."/>
            <person name="Zhou L.G."/>
            <person name="Ni X.B."/>
            <person name="Tian J.H."/>
            <person name="Sheng Y."/>
            <person name="Liu T."/>
            <person name="Pan Y.S."/>
            <person name="Xia L.Y."/>
            <person name="Li J."/>
            <person name="Zhao F."/>
            <person name="Cao W.C."/>
        </authorList>
    </citation>
    <scope>NUCLEOTIDE SEQUENCE [LARGE SCALE GENOMIC DNA]</scope>
    <source>
        <strain evidence="1">Iper-2018</strain>
    </source>
</reference>
<dbReference type="Proteomes" id="UP000805193">
    <property type="component" value="Unassembled WGS sequence"/>
</dbReference>
<comment type="caution">
    <text evidence="1">The sequence shown here is derived from an EMBL/GenBank/DDBJ whole genome shotgun (WGS) entry which is preliminary data.</text>
</comment>
<name>A0AC60QT37_IXOPE</name>
<evidence type="ECO:0000313" key="1">
    <source>
        <dbReference type="EMBL" id="KAG0442822.1"/>
    </source>
</evidence>
<gene>
    <name evidence="1" type="ORF">HPB47_015584</name>
</gene>
<proteinExistence type="predicted"/>
<sequence>MNNTKESVILAGDFNAPHNQWGYKKTLRKGRLIASLCKKHNLKLLNDANTPTRFGASAQQDDTSPDLTWASRASEPAKRYTLELDRSTWQIHCMGMAGKTKNKNTGSNLALHLHISEDELATLAAETFFPQPSTPSPSDCYQIQTENAHLPEDSLFTMGELVFALNTAKSVHLKLNHAAMRVITGLPKITPVAQLHSAAQLNCIREIAAEILISQKLRLQGTQAGRLILSHLGDPVFQVPSNAPPNPLVYTPLNPCYVKAPHYQYPRSPWYLRALVLRLISCHLTARRLLLEGAIELRVTQLSSVIEPVSQQAGL</sequence>
<evidence type="ECO:0000313" key="2">
    <source>
        <dbReference type="Proteomes" id="UP000805193"/>
    </source>
</evidence>
<keyword evidence="2" id="KW-1185">Reference proteome</keyword>
<accession>A0AC60QT37</accession>
<organism evidence="1 2">
    <name type="scientific">Ixodes persulcatus</name>
    <name type="common">Taiga tick</name>
    <dbReference type="NCBI Taxonomy" id="34615"/>
    <lineage>
        <taxon>Eukaryota</taxon>
        <taxon>Metazoa</taxon>
        <taxon>Ecdysozoa</taxon>
        <taxon>Arthropoda</taxon>
        <taxon>Chelicerata</taxon>
        <taxon>Arachnida</taxon>
        <taxon>Acari</taxon>
        <taxon>Parasitiformes</taxon>
        <taxon>Ixodida</taxon>
        <taxon>Ixodoidea</taxon>
        <taxon>Ixodidae</taxon>
        <taxon>Ixodinae</taxon>
        <taxon>Ixodes</taxon>
    </lineage>
</organism>
<dbReference type="EMBL" id="JABSTQ010004239">
    <property type="protein sequence ID" value="KAG0442822.1"/>
    <property type="molecule type" value="Genomic_DNA"/>
</dbReference>